<organism evidence="3 4">
    <name type="scientific">candidate division KSB3 bacterium</name>
    <dbReference type="NCBI Taxonomy" id="2044937"/>
    <lineage>
        <taxon>Bacteria</taxon>
        <taxon>candidate division KSB3</taxon>
    </lineage>
</organism>
<dbReference type="EMBL" id="PDPS01000020">
    <property type="protein sequence ID" value="PID59090.1"/>
    <property type="molecule type" value="Genomic_DNA"/>
</dbReference>
<gene>
    <name evidence="3" type="ORF">CSB45_01400</name>
</gene>
<evidence type="ECO:0000256" key="2">
    <source>
        <dbReference type="SAM" id="Phobius"/>
    </source>
</evidence>
<keyword evidence="2" id="KW-1133">Transmembrane helix</keyword>
<sequence length="389" mass="42826">MPHFRVYSIFISEYRQIAKMYKAYNKLRGEKNMIRAIIGIIALLLIIGGIIGGVYHWNKLKESEKAPTVSEGPEVALGDDALNLSDAEIPGEIVPEEDGVPVPDENTGEVLIPLGDTEPAELVEEEILPMPEEAEDTIDRSLREENPVPKHPVITDQSEGQSTVTAIEPVASTPLPTTTPMPTTPMPTTPMPPPTSTPQTATIEPVPVPTATPVSATTTPPVSTPTPVPMPTMEAGNYGVYTIAPVPASKLHAIDNAMKPLHVVLRKQQTVSQQRQAYRVSLGYYRTKSEAKAWARRYLAPKKIDNYVYAVQGMYSIQLGVYAEQTSIDRIYRLLHQEFPGWSLPLRTETTLLGTTSYRLSVRGITERLAKQVQNALFRLQVPSELVGI</sequence>
<evidence type="ECO:0008006" key="5">
    <source>
        <dbReference type="Google" id="ProtNLM"/>
    </source>
</evidence>
<dbReference type="AlphaFoldDB" id="A0A2G6EAH6"/>
<comment type="caution">
    <text evidence="3">The sequence shown here is derived from an EMBL/GenBank/DDBJ whole genome shotgun (WGS) entry which is preliminary data.</text>
</comment>
<protein>
    <recommendedName>
        <fullName evidence="5">SPOR domain-containing protein</fullName>
    </recommendedName>
</protein>
<name>A0A2G6EAH6_9BACT</name>
<dbReference type="Proteomes" id="UP000229740">
    <property type="component" value="Unassembled WGS sequence"/>
</dbReference>
<proteinExistence type="predicted"/>
<feature type="compositionally biased region" description="Pro residues" evidence="1">
    <location>
        <begin position="177"/>
        <end position="196"/>
    </location>
</feature>
<feature type="region of interest" description="Disordered" evidence="1">
    <location>
        <begin position="172"/>
        <end position="202"/>
    </location>
</feature>
<reference evidence="3 4" key="1">
    <citation type="submission" date="2017-10" db="EMBL/GenBank/DDBJ databases">
        <title>Novel microbial diversity and functional potential in the marine mammal oral microbiome.</title>
        <authorList>
            <person name="Dudek N.K."/>
            <person name="Sun C.L."/>
            <person name="Burstein D."/>
            <person name="Kantor R.S."/>
            <person name="Aliaga Goltsman D.S."/>
            <person name="Bik E.M."/>
            <person name="Thomas B.C."/>
            <person name="Banfield J.F."/>
            <person name="Relman D.A."/>
        </authorList>
    </citation>
    <scope>NUCLEOTIDE SEQUENCE [LARGE SCALE GENOMIC DNA]</scope>
    <source>
        <strain evidence="3">DOLZORAL124_49_17</strain>
    </source>
</reference>
<evidence type="ECO:0000313" key="3">
    <source>
        <dbReference type="EMBL" id="PID59090.1"/>
    </source>
</evidence>
<feature type="transmembrane region" description="Helical" evidence="2">
    <location>
        <begin position="36"/>
        <end position="57"/>
    </location>
</feature>
<evidence type="ECO:0000313" key="4">
    <source>
        <dbReference type="Proteomes" id="UP000229740"/>
    </source>
</evidence>
<keyword evidence="2" id="KW-0812">Transmembrane</keyword>
<keyword evidence="2" id="KW-0472">Membrane</keyword>
<accession>A0A2G6EAH6</accession>
<evidence type="ECO:0000256" key="1">
    <source>
        <dbReference type="SAM" id="MobiDB-lite"/>
    </source>
</evidence>